<gene>
    <name evidence="3" type="ORF">F9L06_01705</name>
    <name evidence="4" type="ORF">IH622_20440</name>
</gene>
<dbReference type="InterPro" id="IPR051474">
    <property type="entry name" value="Anti-sigma-K/W_factor"/>
</dbReference>
<dbReference type="Proteomes" id="UP000642265">
    <property type="component" value="Unassembled WGS sequence"/>
</dbReference>
<dbReference type="PANTHER" id="PTHR37461:SF1">
    <property type="entry name" value="ANTI-SIGMA-K FACTOR RSKA"/>
    <property type="match status" value="1"/>
</dbReference>
<keyword evidence="1" id="KW-1133">Transmembrane helix</keyword>
<reference evidence="4" key="2">
    <citation type="submission" date="2020-09" db="EMBL/GenBank/DDBJ databases">
        <authorList>
            <person name="Dalcin Martins P."/>
        </authorList>
    </citation>
    <scope>NUCLEOTIDE SEQUENCE</scope>
    <source>
        <strain evidence="4">MAG47</strain>
    </source>
</reference>
<keyword evidence="1" id="KW-0472">Membrane</keyword>
<dbReference type="EMBL" id="WBWX01000001">
    <property type="protein sequence ID" value="KAB2802911.1"/>
    <property type="molecule type" value="Genomic_DNA"/>
</dbReference>
<dbReference type="AlphaFoldDB" id="A0A011UPR3"/>
<proteinExistence type="predicted"/>
<evidence type="ECO:0000313" key="5">
    <source>
        <dbReference type="Proteomes" id="UP000441102"/>
    </source>
</evidence>
<dbReference type="PANTHER" id="PTHR37461">
    <property type="entry name" value="ANTI-SIGMA-K FACTOR RSKA"/>
    <property type="match status" value="1"/>
</dbReference>
<name>A0A011UPR3_BRUAN</name>
<dbReference type="GO" id="GO:0016989">
    <property type="term" value="F:sigma factor antagonist activity"/>
    <property type="evidence" value="ECO:0007669"/>
    <property type="project" value="TreeGrafter"/>
</dbReference>
<dbReference type="GeneID" id="61317827"/>
<evidence type="ECO:0000259" key="2">
    <source>
        <dbReference type="Pfam" id="PF10099"/>
    </source>
</evidence>
<organism evidence="3 5">
    <name type="scientific">Brucella anthropi</name>
    <name type="common">Ochrobactrum anthropi</name>
    <dbReference type="NCBI Taxonomy" id="529"/>
    <lineage>
        <taxon>Bacteria</taxon>
        <taxon>Pseudomonadati</taxon>
        <taxon>Pseudomonadota</taxon>
        <taxon>Alphaproteobacteria</taxon>
        <taxon>Hyphomicrobiales</taxon>
        <taxon>Brucellaceae</taxon>
        <taxon>Brucella/Ochrobactrum group</taxon>
        <taxon>Brucella</taxon>
    </lineage>
</organism>
<dbReference type="GO" id="GO:0006417">
    <property type="term" value="P:regulation of translation"/>
    <property type="evidence" value="ECO:0007669"/>
    <property type="project" value="TreeGrafter"/>
</dbReference>
<feature type="transmembrane region" description="Helical" evidence="1">
    <location>
        <begin position="98"/>
        <end position="118"/>
    </location>
</feature>
<reference evidence="3 5" key="1">
    <citation type="submission" date="2019-09" db="EMBL/GenBank/DDBJ databases">
        <title>Taxonomic organization of the family Brucellaceae based on a phylogenomic approach.</title>
        <authorList>
            <person name="Leclercq S."/>
            <person name="Cloeckaert A."/>
            <person name="Zygmunt M.S."/>
        </authorList>
    </citation>
    <scope>NUCLEOTIDE SEQUENCE [LARGE SCALE GENOMIC DNA]</scope>
    <source>
        <strain evidence="3 5">CCUG 34461</strain>
    </source>
</reference>
<protein>
    <submittedName>
        <fullName evidence="3">Anti-sigma factor</fullName>
    </submittedName>
</protein>
<evidence type="ECO:0000313" key="3">
    <source>
        <dbReference type="EMBL" id="KAB2802911.1"/>
    </source>
</evidence>
<reference evidence="4" key="3">
    <citation type="submission" date="2020-10" db="EMBL/GenBank/DDBJ databases">
        <title>Enrichment of novel Verrucomicrobia, Bacteroidetes and Krumholzibacteria in an oxygen-limited, methane- and iron-fed bioreactor inoculated with Bothnian Sea sediments.</title>
        <authorList>
            <person name="Martins P.D."/>
            <person name="de Jong A."/>
            <person name="Lenstra W.K."/>
            <person name="van Helmond N.A.G.M."/>
            <person name="Slomp C.P."/>
            <person name="Jetten M.S.M."/>
            <person name="Welte C.U."/>
            <person name="Rasigraf O."/>
        </authorList>
    </citation>
    <scope>NUCLEOTIDE SEQUENCE</scope>
    <source>
        <strain evidence="4">MAG47</strain>
    </source>
</reference>
<dbReference type="EMBL" id="JACZKO010000057">
    <property type="protein sequence ID" value="MBE0563164.1"/>
    <property type="molecule type" value="Genomic_DNA"/>
</dbReference>
<comment type="caution">
    <text evidence="3">The sequence shown here is derived from an EMBL/GenBank/DDBJ whole genome shotgun (WGS) entry which is preliminary data.</text>
</comment>
<dbReference type="Pfam" id="PF10099">
    <property type="entry name" value="RskA_C"/>
    <property type="match status" value="1"/>
</dbReference>
<evidence type="ECO:0000313" key="4">
    <source>
        <dbReference type="EMBL" id="MBE0563164.1"/>
    </source>
</evidence>
<accession>A0A011UPR3</accession>
<dbReference type="GO" id="GO:0005886">
    <property type="term" value="C:plasma membrane"/>
    <property type="evidence" value="ECO:0007669"/>
    <property type="project" value="InterPro"/>
</dbReference>
<dbReference type="Proteomes" id="UP000441102">
    <property type="component" value="Unassembled WGS sequence"/>
</dbReference>
<dbReference type="RefSeq" id="WP_010659681.1">
    <property type="nucleotide sequence ID" value="NZ_CP044970.1"/>
</dbReference>
<keyword evidence="1" id="KW-0812">Transmembrane</keyword>
<sequence length="238" mass="25676">MTSSEQNHGKRGQDDVLAGEYVLGVLSNEKRRQVEQRMLHDKEFALLVERWQISFSHFNDDYQELPVNENIFGEIEKRLFGSTQDAGHTVSLWSSVIFWRWVSLATTIAAGVAIIFAFGGNLTSKNSGPLVAELSATDVRVNLLASYDPASGYLQVIPVAAGASGEKSLELWLVLQKGNPVSLGIFKPGKQGELTIPLELRDDITAGTTLAVSLEPFGGSPTGVPSGPIVASGIVRPL</sequence>
<evidence type="ECO:0000256" key="1">
    <source>
        <dbReference type="SAM" id="Phobius"/>
    </source>
</evidence>
<dbReference type="InterPro" id="IPR018764">
    <property type="entry name" value="RskA_C"/>
</dbReference>
<feature type="domain" description="Anti-sigma K factor RskA C-terminal" evidence="2">
    <location>
        <begin position="107"/>
        <end position="229"/>
    </location>
</feature>